<protein>
    <recommendedName>
        <fullName evidence="4">L-cysteine:1D-myo-inositol 2-amino-2-deoxy-alpha-D-glucopyranoside ligase</fullName>
        <ecNumber evidence="3">6.3.1.13</ecNumber>
    </recommendedName>
    <alternativeName>
        <fullName evidence="8">Mycothiol ligase</fullName>
    </alternativeName>
</protein>
<dbReference type="InterPro" id="IPR032678">
    <property type="entry name" value="tRNA-synt_1_cat_dom"/>
</dbReference>
<dbReference type="GO" id="GO:0005829">
    <property type="term" value="C:cytosol"/>
    <property type="evidence" value="ECO:0007669"/>
    <property type="project" value="TreeGrafter"/>
</dbReference>
<dbReference type="EMBL" id="JNSK01000060">
    <property type="protein sequence ID" value="KGA16662.1"/>
    <property type="molecule type" value="Genomic_DNA"/>
</dbReference>
<accession>A0A094PZV8</accession>
<comment type="similarity">
    <text evidence="2">Belongs to the class-I aminoacyl-tRNA synthetase family. MshC subfamily.</text>
</comment>
<name>A0A094PZV8_9ZZZZ</name>
<evidence type="ECO:0000313" key="11">
    <source>
        <dbReference type="EMBL" id="KGA16662.1"/>
    </source>
</evidence>
<sequence>MKSWPEVYIPSIDSKFDFPALSLFNSASQSVQQMPVQDQYRMYVCGITPYDSTHLGHAATYVSFDLINRYLRATGSLVDYVQNITDIDDPLLERAKRDGVDWQELAESQVDLFRNDMTALHVIPPKYYIGAVEAIPLVTKKIQELQSAQSIYGVEQDLYFRVHADPDFGSRSHLSAQEQKKIFAERGGDPDRLGKEDPLDSLVWLSQRPDEPGWPSIYGQGRPGWHIECCAIALQYLEPDSSNEYLIDIQGGGSDLIFPHHEMSAAQAKVSTGRNFSRMYVHTGMIGLDGQKMSKSLGNLKFVSSLIQAGANPMALRCALLMHNYSRDRMWSDDLLEEASKFFEELTLYLSQPDCAPTQEVIQSIINALSSNLDTERVFSLLNEWINESKSGVPGGHPGELARTLDALLGITI</sequence>
<evidence type="ECO:0000256" key="5">
    <source>
        <dbReference type="ARBA" id="ARBA00022598"/>
    </source>
</evidence>
<dbReference type="GO" id="GO:0005524">
    <property type="term" value="F:ATP binding"/>
    <property type="evidence" value="ECO:0007669"/>
    <property type="project" value="UniProtKB-KW"/>
</dbReference>
<evidence type="ECO:0000256" key="6">
    <source>
        <dbReference type="ARBA" id="ARBA00022741"/>
    </source>
</evidence>
<dbReference type="Gene3D" id="3.40.50.620">
    <property type="entry name" value="HUPs"/>
    <property type="match status" value="1"/>
</dbReference>
<dbReference type="GO" id="GO:0006423">
    <property type="term" value="P:cysteinyl-tRNA aminoacylation"/>
    <property type="evidence" value="ECO:0007669"/>
    <property type="project" value="TreeGrafter"/>
</dbReference>
<keyword evidence="7" id="KW-0067">ATP-binding</keyword>
<keyword evidence="6" id="KW-0547">Nucleotide-binding</keyword>
<evidence type="ECO:0000256" key="8">
    <source>
        <dbReference type="ARBA" id="ARBA00033376"/>
    </source>
</evidence>
<dbReference type="PRINTS" id="PR00983">
    <property type="entry name" value="TRNASYNTHCYS"/>
</dbReference>
<feature type="domain" description="tRNA synthetases class I catalytic" evidence="10">
    <location>
        <begin position="37"/>
        <end position="340"/>
    </location>
</feature>
<comment type="caution">
    <text evidence="11">The sequence shown here is derived from an EMBL/GenBank/DDBJ whole genome shotgun (WGS) entry which is preliminary data.</text>
</comment>
<evidence type="ECO:0000256" key="2">
    <source>
        <dbReference type="ARBA" id="ARBA00007723"/>
    </source>
</evidence>
<dbReference type="AlphaFoldDB" id="A0A094PZV8"/>
<evidence type="ECO:0000256" key="9">
    <source>
        <dbReference type="ARBA" id="ARBA00048350"/>
    </source>
</evidence>
<dbReference type="GO" id="GO:0035446">
    <property type="term" value="F:cysteine-glucosaminylinositol ligase activity"/>
    <property type="evidence" value="ECO:0007669"/>
    <property type="project" value="UniProtKB-EC"/>
</dbReference>
<dbReference type="NCBIfam" id="TIGR03447">
    <property type="entry name" value="mycothiol_MshC"/>
    <property type="match status" value="1"/>
</dbReference>
<evidence type="ECO:0000256" key="4">
    <source>
        <dbReference type="ARBA" id="ARBA00020068"/>
    </source>
</evidence>
<dbReference type="GO" id="GO:0004817">
    <property type="term" value="F:cysteine-tRNA ligase activity"/>
    <property type="evidence" value="ECO:0007669"/>
    <property type="project" value="TreeGrafter"/>
</dbReference>
<dbReference type="Gene3D" id="1.20.120.640">
    <property type="entry name" value="Anticodon-binding domain of a subclass of class I aminoacyl-tRNA synthetases"/>
    <property type="match status" value="1"/>
</dbReference>
<organism evidence="11">
    <name type="scientific">freshwater metagenome</name>
    <dbReference type="NCBI Taxonomy" id="449393"/>
    <lineage>
        <taxon>unclassified sequences</taxon>
        <taxon>metagenomes</taxon>
        <taxon>ecological metagenomes</taxon>
    </lineage>
</organism>
<dbReference type="PANTHER" id="PTHR10890">
    <property type="entry name" value="CYSTEINYL-TRNA SYNTHETASE"/>
    <property type="match status" value="1"/>
</dbReference>
<dbReference type="InterPro" id="IPR017812">
    <property type="entry name" value="Mycothiol_ligase_MshC"/>
</dbReference>
<dbReference type="Pfam" id="PF01406">
    <property type="entry name" value="tRNA-synt_1e"/>
    <property type="match status" value="1"/>
</dbReference>
<comment type="catalytic activity">
    <reaction evidence="9">
        <text>1D-myo-inositol 2-amino-2-deoxy-alpha-D-glucopyranoside + L-cysteine + ATP = 1D-myo-inositol 2-(L-cysteinylamino)-2-deoxy-alpha-D-glucopyranoside + AMP + diphosphate + H(+)</text>
        <dbReference type="Rhea" id="RHEA:26176"/>
        <dbReference type="ChEBI" id="CHEBI:15378"/>
        <dbReference type="ChEBI" id="CHEBI:30616"/>
        <dbReference type="ChEBI" id="CHEBI:33019"/>
        <dbReference type="ChEBI" id="CHEBI:35235"/>
        <dbReference type="ChEBI" id="CHEBI:58886"/>
        <dbReference type="ChEBI" id="CHEBI:58887"/>
        <dbReference type="ChEBI" id="CHEBI:456215"/>
        <dbReference type="EC" id="6.3.1.13"/>
    </reaction>
</comment>
<dbReference type="SUPFAM" id="SSF52374">
    <property type="entry name" value="Nucleotidylyl transferase"/>
    <property type="match status" value="1"/>
</dbReference>
<dbReference type="InterPro" id="IPR024909">
    <property type="entry name" value="Cys-tRNA/MSH_ligase"/>
</dbReference>
<dbReference type="InterPro" id="IPR014729">
    <property type="entry name" value="Rossmann-like_a/b/a_fold"/>
</dbReference>
<comment type="function">
    <text evidence="1">Catalyzes the ATP-dependent condensation of GlcN-Ins and L-cysteine to form L-Cys-GlcN-Ins.</text>
</comment>
<evidence type="ECO:0000256" key="3">
    <source>
        <dbReference type="ARBA" id="ARBA00012088"/>
    </source>
</evidence>
<keyword evidence="5" id="KW-0436">Ligase</keyword>
<reference evidence="11" key="1">
    <citation type="submission" date="2014-05" db="EMBL/GenBank/DDBJ databases">
        <title>Key roles for freshwater Actinobacteria revealed by deep metagenomic sequencing.</title>
        <authorList>
            <person name="Ghai R."/>
            <person name="Mizuno C.M."/>
            <person name="Picazo A."/>
            <person name="Camacho A."/>
            <person name="Rodriguez-Valera F."/>
        </authorList>
    </citation>
    <scope>NUCLEOTIDE SEQUENCE</scope>
</reference>
<gene>
    <name evidence="11" type="ORF">GM50_13900</name>
</gene>
<dbReference type="GO" id="GO:0010125">
    <property type="term" value="P:mycothiol biosynthetic process"/>
    <property type="evidence" value="ECO:0007669"/>
    <property type="project" value="InterPro"/>
</dbReference>
<evidence type="ECO:0000256" key="1">
    <source>
        <dbReference type="ARBA" id="ARBA00003679"/>
    </source>
</evidence>
<dbReference type="EC" id="6.3.1.13" evidence="3"/>
<proteinExistence type="inferred from homology"/>
<evidence type="ECO:0000256" key="7">
    <source>
        <dbReference type="ARBA" id="ARBA00022840"/>
    </source>
</evidence>
<dbReference type="PANTHER" id="PTHR10890:SF3">
    <property type="entry name" value="CYSTEINE--TRNA LIGASE, CYTOPLASMIC"/>
    <property type="match status" value="1"/>
</dbReference>
<evidence type="ECO:0000259" key="10">
    <source>
        <dbReference type="Pfam" id="PF01406"/>
    </source>
</evidence>